<sequence>MTARVPTQEAQTARTHHAPGDLGRRIAQRRTAAGLTRTATALRAGMAPSYLRYLEERPGATPDAGVLVRLAGVLRTTVSELTGGDTDLPPGIGHASPHPSFTELSERECRELLSTHGVGRIAVNTWEGPAVVPVNYGVVDGAVVYRTRPGATPALAVGRRVGFETDRVDDALSQGWSVLVRGDAEAVTDPAVARLLDERAYTRPWAGGGRPLWVRIEPRLITGRRITT</sequence>
<reference evidence="4" key="1">
    <citation type="journal article" date="2019" name="Int. J. Syst. Evol. Microbiol.">
        <title>The Global Catalogue of Microorganisms (GCM) 10K type strain sequencing project: providing services to taxonomists for standard genome sequencing and annotation.</title>
        <authorList>
            <consortium name="The Broad Institute Genomics Platform"/>
            <consortium name="The Broad Institute Genome Sequencing Center for Infectious Disease"/>
            <person name="Wu L."/>
            <person name="Ma J."/>
        </authorList>
    </citation>
    <scope>NUCLEOTIDE SEQUENCE [LARGE SCALE GENOMIC DNA]</scope>
    <source>
        <strain evidence="4">CGMCC 4.7400</strain>
    </source>
</reference>
<dbReference type="EMBL" id="JBHTEB010000001">
    <property type="protein sequence ID" value="MFD0318865.1"/>
    <property type="molecule type" value="Genomic_DNA"/>
</dbReference>
<evidence type="ECO:0000256" key="1">
    <source>
        <dbReference type="SAM" id="MobiDB-lite"/>
    </source>
</evidence>
<dbReference type="Gene3D" id="2.30.110.10">
    <property type="entry name" value="Electron Transport, Fmn-binding Protein, Chain A"/>
    <property type="match status" value="1"/>
</dbReference>
<feature type="region of interest" description="Disordered" evidence="1">
    <location>
        <begin position="1"/>
        <end position="24"/>
    </location>
</feature>
<dbReference type="PROSITE" id="PS50943">
    <property type="entry name" value="HTH_CROC1"/>
    <property type="match status" value="1"/>
</dbReference>
<dbReference type="Proteomes" id="UP001597023">
    <property type="component" value="Unassembled WGS sequence"/>
</dbReference>
<keyword evidence="4" id="KW-1185">Reference proteome</keyword>
<name>A0ABW2WL76_9ACTN</name>
<dbReference type="InterPro" id="IPR001387">
    <property type="entry name" value="Cro/C1-type_HTH"/>
</dbReference>
<feature type="domain" description="HTH cro/C1-type" evidence="2">
    <location>
        <begin position="26"/>
        <end position="81"/>
    </location>
</feature>
<organism evidence="3 4">
    <name type="scientific">Streptomyces flavalbus</name>
    <dbReference type="NCBI Taxonomy" id="2665155"/>
    <lineage>
        <taxon>Bacteria</taxon>
        <taxon>Bacillati</taxon>
        <taxon>Actinomycetota</taxon>
        <taxon>Actinomycetes</taxon>
        <taxon>Kitasatosporales</taxon>
        <taxon>Streptomycetaceae</taxon>
        <taxon>Streptomyces</taxon>
    </lineage>
</organism>
<accession>A0ABW2WL76</accession>
<feature type="region of interest" description="Disordered" evidence="1">
    <location>
        <begin position="81"/>
        <end position="100"/>
    </location>
</feature>
<dbReference type="CDD" id="cd00093">
    <property type="entry name" value="HTH_XRE"/>
    <property type="match status" value="1"/>
</dbReference>
<dbReference type="RefSeq" id="WP_381616565.1">
    <property type="nucleotide sequence ID" value="NZ_JBHTEB010000001.1"/>
</dbReference>
<dbReference type="InterPro" id="IPR012349">
    <property type="entry name" value="Split_barrel_FMN-bd"/>
</dbReference>
<evidence type="ECO:0000313" key="3">
    <source>
        <dbReference type="EMBL" id="MFD0318865.1"/>
    </source>
</evidence>
<dbReference type="Pfam" id="PF12900">
    <property type="entry name" value="Pyridox_ox_2"/>
    <property type="match status" value="1"/>
</dbReference>
<gene>
    <name evidence="3" type="ORF">ACFQZ6_32560</name>
</gene>
<comment type="caution">
    <text evidence="3">The sequence shown here is derived from an EMBL/GenBank/DDBJ whole genome shotgun (WGS) entry which is preliminary data.</text>
</comment>
<dbReference type="InterPro" id="IPR024747">
    <property type="entry name" value="Pyridox_Oxase-rel"/>
</dbReference>
<evidence type="ECO:0000313" key="4">
    <source>
        <dbReference type="Proteomes" id="UP001597023"/>
    </source>
</evidence>
<dbReference type="SMART" id="SM00530">
    <property type="entry name" value="HTH_XRE"/>
    <property type="match status" value="1"/>
</dbReference>
<dbReference type="InterPro" id="IPR010982">
    <property type="entry name" value="Lambda_DNA-bd_dom_sf"/>
</dbReference>
<evidence type="ECO:0000259" key="2">
    <source>
        <dbReference type="PROSITE" id="PS50943"/>
    </source>
</evidence>
<proteinExistence type="predicted"/>
<dbReference type="Pfam" id="PF01381">
    <property type="entry name" value="HTH_3"/>
    <property type="match status" value="1"/>
</dbReference>
<dbReference type="SUPFAM" id="SSF47413">
    <property type="entry name" value="lambda repressor-like DNA-binding domains"/>
    <property type="match status" value="1"/>
</dbReference>
<protein>
    <submittedName>
        <fullName evidence="3">Helix-turn-helix domain-containing protein</fullName>
    </submittedName>
</protein>
<dbReference type="Gene3D" id="1.10.260.40">
    <property type="entry name" value="lambda repressor-like DNA-binding domains"/>
    <property type="match status" value="1"/>
</dbReference>
<dbReference type="SUPFAM" id="SSF50475">
    <property type="entry name" value="FMN-binding split barrel"/>
    <property type="match status" value="1"/>
</dbReference>